<reference evidence="2" key="3">
    <citation type="submission" date="2025-09" db="UniProtKB">
        <authorList>
            <consortium name="Ensembl"/>
        </authorList>
    </citation>
    <scope>IDENTIFICATION</scope>
</reference>
<feature type="compositionally biased region" description="Polar residues" evidence="1">
    <location>
        <begin position="102"/>
        <end position="114"/>
    </location>
</feature>
<dbReference type="AlphaFoldDB" id="H2Z605"/>
<evidence type="ECO:0000256" key="1">
    <source>
        <dbReference type="SAM" id="MobiDB-lite"/>
    </source>
</evidence>
<feature type="compositionally biased region" description="Low complexity" evidence="1">
    <location>
        <begin position="90"/>
        <end position="101"/>
    </location>
</feature>
<accession>H2Z605</accession>
<organism evidence="2 3">
    <name type="scientific">Ciona savignyi</name>
    <name type="common">Pacific transparent sea squirt</name>
    <dbReference type="NCBI Taxonomy" id="51511"/>
    <lineage>
        <taxon>Eukaryota</taxon>
        <taxon>Metazoa</taxon>
        <taxon>Chordata</taxon>
        <taxon>Tunicata</taxon>
        <taxon>Ascidiacea</taxon>
        <taxon>Phlebobranchia</taxon>
        <taxon>Cionidae</taxon>
        <taxon>Ciona</taxon>
    </lineage>
</organism>
<dbReference type="InParanoid" id="H2Z605"/>
<reference evidence="3" key="1">
    <citation type="submission" date="2003-08" db="EMBL/GenBank/DDBJ databases">
        <authorList>
            <person name="Birren B."/>
            <person name="Nusbaum C."/>
            <person name="Abebe A."/>
            <person name="Abouelleil A."/>
            <person name="Adekoya E."/>
            <person name="Ait-zahra M."/>
            <person name="Allen N."/>
            <person name="Allen T."/>
            <person name="An P."/>
            <person name="Anderson M."/>
            <person name="Anderson S."/>
            <person name="Arachchi H."/>
            <person name="Armbruster J."/>
            <person name="Bachantsang P."/>
            <person name="Baldwin J."/>
            <person name="Barry A."/>
            <person name="Bayul T."/>
            <person name="Blitshsteyn B."/>
            <person name="Bloom T."/>
            <person name="Blye J."/>
            <person name="Boguslavskiy L."/>
            <person name="Borowsky M."/>
            <person name="Boukhgalter B."/>
            <person name="Brunache A."/>
            <person name="Butler J."/>
            <person name="Calixte N."/>
            <person name="Calvo S."/>
            <person name="Camarata J."/>
            <person name="Campo K."/>
            <person name="Chang J."/>
            <person name="Cheshatsang Y."/>
            <person name="Citroen M."/>
            <person name="Collymore A."/>
            <person name="Considine T."/>
            <person name="Cook A."/>
            <person name="Cooke P."/>
            <person name="Corum B."/>
            <person name="Cuomo C."/>
            <person name="David R."/>
            <person name="Dawoe T."/>
            <person name="Degray S."/>
            <person name="Dodge S."/>
            <person name="Dooley K."/>
            <person name="Dorje P."/>
            <person name="Dorjee K."/>
            <person name="Dorris L."/>
            <person name="Duffey N."/>
            <person name="Dupes A."/>
            <person name="Elkins T."/>
            <person name="Engels R."/>
            <person name="Erickson J."/>
            <person name="Farina A."/>
            <person name="Faro S."/>
            <person name="Ferreira P."/>
            <person name="Fischer H."/>
            <person name="Fitzgerald M."/>
            <person name="Foley K."/>
            <person name="Gage D."/>
            <person name="Galagan J."/>
            <person name="Gearin G."/>
            <person name="Gnerre S."/>
            <person name="Gnirke A."/>
            <person name="Goyette A."/>
            <person name="Graham J."/>
            <person name="Grandbois E."/>
            <person name="Gyaltsen K."/>
            <person name="Hafez N."/>
            <person name="Hagopian D."/>
            <person name="Hagos B."/>
            <person name="Hall J."/>
            <person name="Hatcher B."/>
            <person name="Heller A."/>
            <person name="Higgins H."/>
            <person name="Honan T."/>
            <person name="Horn A."/>
            <person name="Houde N."/>
            <person name="Hughes L."/>
            <person name="Hulme W."/>
            <person name="Husby E."/>
            <person name="Iliev I."/>
            <person name="Jaffe D."/>
            <person name="Jones C."/>
            <person name="Kamal M."/>
            <person name="Kamat A."/>
            <person name="Kamvysselis M."/>
            <person name="Karlsson E."/>
            <person name="Kells C."/>
            <person name="Kieu A."/>
            <person name="Kisner P."/>
            <person name="Kodira C."/>
            <person name="Kulbokas E."/>
            <person name="Labutti K."/>
            <person name="Lama D."/>
            <person name="Landers T."/>
            <person name="Leger J."/>
            <person name="Levine S."/>
            <person name="Lewis D."/>
            <person name="Lewis T."/>
            <person name="Lindblad-toh K."/>
            <person name="Liu X."/>
            <person name="Lokyitsang T."/>
            <person name="Lokyitsang Y."/>
            <person name="Lucien O."/>
            <person name="Lui A."/>
            <person name="Ma L.J."/>
            <person name="Mabbitt R."/>
            <person name="Macdonald J."/>
            <person name="Maclean C."/>
            <person name="Major J."/>
            <person name="Manning J."/>
            <person name="Marabella R."/>
            <person name="Maru K."/>
            <person name="Matthews C."/>
            <person name="Mauceli E."/>
            <person name="Mccarthy M."/>
            <person name="Mcdonough S."/>
            <person name="Mcghee T."/>
            <person name="Meldrim J."/>
            <person name="Meneus L."/>
            <person name="Mesirov J."/>
            <person name="Mihalev A."/>
            <person name="Mihova T."/>
            <person name="Mikkelsen T."/>
            <person name="Mlenga V."/>
            <person name="Moru K."/>
            <person name="Mozes J."/>
            <person name="Mulrain L."/>
            <person name="Munson G."/>
            <person name="Naylor J."/>
            <person name="Newes C."/>
            <person name="Nguyen C."/>
            <person name="Nguyen N."/>
            <person name="Nguyen T."/>
            <person name="Nicol R."/>
            <person name="Nielsen C."/>
            <person name="Nizzari M."/>
            <person name="Norbu C."/>
            <person name="Norbu N."/>
            <person name="O'donnell P."/>
            <person name="Okoawo O."/>
            <person name="O'leary S."/>
            <person name="Omotosho B."/>
            <person name="O'neill K."/>
            <person name="Osman S."/>
            <person name="Parker S."/>
            <person name="Perrin D."/>
            <person name="Phunkhang P."/>
            <person name="Piqani B."/>
            <person name="Purcell S."/>
            <person name="Rachupka T."/>
            <person name="Ramasamy U."/>
            <person name="Rameau R."/>
            <person name="Ray V."/>
            <person name="Raymond C."/>
            <person name="Retta R."/>
            <person name="Richardson S."/>
            <person name="Rise C."/>
            <person name="Rodriguez J."/>
            <person name="Rogers J."/>
            <person name="Rogov P."/>
            <person name="Rutman M."/>
            <person name="Schupbach R."/>
            <person name="Seaman C."/>
            <person name="Settipalli S."/>
            <person name="Sharpe T."/>
            <person name="Sheridan J."/>
            <person name="Sherpa N."/>
            <person name="Shi J."/>
            <person name="Smirnov S."/>
            <person name="Smith C."/>
            <person name="Sougnez C."/>
            <person name="Spencer B."/>
            <person name="Stalker J."/>
            <person name="Stange-thomann N."/>
            <person name="Stavropoulos S."/>
            <person name="Stetson K."/>
            <person name="Stone C."/>
            <person name="Stone S."/>
            <person name="Stubbs M."/>
            <person name="Talamas J."/>
            <person name="Tchuinga P."/>
            <person name="Tenzing P."/>
            <person name="Tesfaye S."/>
            <person name="Theodore J."/>
            <person name="Thoulutsang Y."/>
            <person name="Topham K."/>
            <person name="Towey S."/>
            <person name="Tsamla T."/>
            <person name="Tsomo N."/>
            <person name="Vallee D."/>
            <person name="Vassiliev H."/>
            <person name="Venkataraman V."/>
            <person name="Vinson J."/>
            <person name="Vo A."/>
            <person name="Wade C."/>
            <person name="Wang S."/>
            <person name="Wangchuk T."/>
            <person name="Wangdi T."/>
            <person name="Whittaker C."/>
            <person name="Wilkinson J."/>
            <person name="Wu Y."/>
            <person name="Wyman D."/>
            <person name="Yadav S."/>
            <person name="Yang S."/>
            <person name="Yang X."/>
            <person name="Yeager S."/>
            <person name="Yee E."/>
            <person name="Young G."/>
            <person name="Zainoun J."/>
            <person name="Zembeck L."/>
            <person name="Zimmer A."/>
            <person name="Zody M."/>
            <person name="Lander E."/>
        </authorList>
    </citation>
    <scope>NUCLEOTIDE SEQUENCE [LARGE SCALE GENOMIC DNA]</scope>
</reference>
<feature type="region of interest" description="Disordered" evidence="1">
    <location>
        <begin position="83"/>
        <end position="114"/>
    </location>
</feature>
<name>H2Z605_CIOSA</name>
<keyword evidence="3" id="KW-1185">Reference proteome</keyword>
<dbReference type="Gene3D" id="1.20.1070.10">
    <property type="entry name" value="Rhodopsin 7-helix transmembrane proteins"/>
    <property type="match status" value="1"/>
</dbReference>
<reference evidence="2" key="2">
    <citation type="submission" date="2025-08" db="UniProtKB">
        <authorList>
            <consortium name="Ensembl"/>
        </authorList>
    </citation>
    <scope>IDENTIFICATION</scope>
</reference>
<dbReference type="Proteomes" id="UP000007875">
    <property type="component" value="Unassembled WGS sequence"/>
</dbReference>
<dbReference type="SUPFAM" id="SSF81321">
    <property type="entry name" value="Family A G protein-coupled receptor-like"/>
    <property type="match status" value="1"/>
</dbReference>
<dbReference type="HOGENOM" id="CLU_2126573_0_0_1"/>
<evidence type="ECO:0000313" key="3">
    <source>
        <dbReference type="Proteomes" id="UP000007875"/>
    </source>
</evidence>
<evidence type="ECO:0000313" key="2">
    <source>
        <dbReference type="Ensembl" id="ENSCSAVP00000013017.1"/>
    </source>
</evidence>
<dbReference type="Ensembl" id="ENSCSAVT00000013166.1">
    <property type="protein sequence ID" value="ENSCSAVP00000013017.1"/>
    <property type="gene ID" value="ENSCSAVG00000007645.1"/>
</dbReference>
<proteinExistence type="predicted"/>
<protein>
    <submittedName>
        <fullName evidence="2">Uncharacterized protein</fullName>
    </submittedName>
</protein>
<sequence length="114" mass="13174">THLIGLPACKLKYINNNDSRLIAPTIFPVTYSPFVTNIYTSAQFVASRLLLSNSFWNCIIYSVRNRHFRRALADVFICTEEARRRRRRSPSMGGYSSSSYRQHGQANRQRSLSK</sequence>